<keyword evidence="1 2" id="KW-0694">RNA-binding</keyword>
<name>A0ABT6ZK27_9ACTN</name>
<dbReference type="Proteomes" id="UP001431693">
    <property type="component" value="Unassembled WGS sequence"/>
</dbReference>
<proteinExistence type="predicted"/>
<reference evidence="4" key="1">
    <citation type="submission" date="2023-05" db="EMBL/GenBank/DDBJ databases">
        <title>[olsenella] sp. nov., isolated from a pig farm feces dump.</title>
        <authorList>
            <person name="Chang Y.-H."/>
        </authorList>
    </citation>
    <scope>NUCLEOTIDE SEQUENCE</scope>
    <source>
        <strain evidence="4">YH-ols2217</strain>
    </source>
</reference>
<comment type="caution">
    <text evidence="4">The sequence shown here is derived from an EMBL/GenBank/DDBJ whole genome shotgun (WGS) entry which is preliminary data.</text>
</comment>
<dbReference type="EMBL" id="JASJEX010000002">
    <property type="protein sequence ID" value="MDJ1129394.1"/>
    <property type="molecule type" value="Genomic_DNA"/>
</dbReference>
<dbReference type="SUPFAM" id="SSF75471">
    <property type="entry name" value="YhbY-like"/>
    <property type="match status" value="1"/>
</dbReference>
<protein>
    <submittedName>
        <fullName evidence="4">YhbY family RNA-binding protein</fullName>
    </submittedName>
</protein>
<dbReference type="RefSeq" id="WP_283713530.1">
    <property type="nucleotide sequence ID" value="NZ_JASJEW010000005.1"/>
</dbReference>
<dbReference type="InterPro" id="IPR001890">
    <property type="entry name" value="RNA-binding_CRM"/>
</dbReference>
<evidence type="ECO:0000313" key="5">
    <source>
        <dbReference type="Proteomes" id="UP001431693"/>
    </source>
</evidence>
<dbReference type="InterPro" id="IPR051925">
    <property type="entry name" value="RNA-binding_domain"/>
</dbReference>
<evidence type="ECO:0000256" key="2">
    <source>
        <dbReference type="PROSITE-ProRule" id="PRU00626"/>
    </source>
</evidence>
<dbReference type="PANTHER" id="PTHR40065">
    <property type="entry name" value="RNA-BINDING PROTEIN YHBY"/>
    <property type="match status" value="1"/>
</dbReference>
<feature type="domain" description="CRM" evidence="3">
    <location>
        <begin position="4"/>
        <end position="100"/>
    </location>
</feature>
<gene>
    <name evidence="4" type="ORF">QJ043_04785</name>
</gene>
<sequence length="102" mass="11271">MSQPQLTGRQVRQLRSLAHHLTVTVRIGKEGITPSLVSQTSACLEAHELVKCSVLESADLQTRDAANELADRCDAAVVQVIGHRFALYRESRKEGIEHIPLD</sequence>
<dbReference type="SMART" id="SM01103">
    <property type="entry name" value="CRS1_YhbY"/>
    <property type="match status" value="1"/>
</dbReference>
<evidence type="ECO:0000256" key="1">
    <source>
        <dbReference type="ARBA" id="ARBA00022884"/>
    </source>
</evidence>
<evidence type="ECO:0000313" key="4">
    <source>
        <dbReference type="EMBL" id="MDJ1129394.1"/>
    </source>
</evidence>
<dbReference type="InterPro" id="IPR035920">
    <property type="entry name" value="YhbY-like_sf"/>
</dbReference>
<dbReference type="PANTHER" id="PTHR40065:SF3">
    <property type="entry name" value="RNA-BINDING PROTEIN YHBY"/>
    <property type="match status" value="1"/>
</dbReference>
<organism evidence="4 5">
    <name type="scientific">Kribbibacterium absianum</name>
    <dbReference type="NCBI Taxonomy" id="3044210"/>
    <lineage>
        <taxon>Bacteria</taxon>
        <taxon>Bacillati</taxon>
        <taxon>Actinomycetota</taxon>
        <taxon>Coriobacteriia</taxon>
        <taxon>Coriobacteriales</taxon>
        <taxon>Kribbibacteriaceae</taxon>
        <taxon>Kribbibacterium</taxon>
    </lineage>
</organism>
<evidence type="ECO:0000259" key="3">
    <source>
        <dbReference type="PROSITE" id="PS51295"/>
    </source>
</evidence>
<keyword evidence="5" id="KW-1185">Reference proteome</keyword>
<accession>A0ABT6ZK27</accession>
<dbReference type="Pfam" id="PF01985">
    <property type="entry name" value="CRS1_YhbY"/>
    <property type="match status" value="1"/>
</dbReference>
<dbReference type="PROSITE" id="PS51295">
    <property type="entry name" value="CRM"/>
    <property type="match status" value="1"/>
</dbReference>
<dbReference type="Gene3D" id="3.30.110.60">
    <property type="entry name" value="YhbY-like"/>
    <property type="match status" value="1"/>
</dbReference>